<feature type="transmembrane region" description="Helical" evidence="8">
    <location>
        <begin position="183"/>
        <end position="201"/>
    </location>
</feature>
<dbReference type="GO" id="GO:0005886">
    <property type="term" value="C:plasma membrane"/>
    <property type="evidence" value="ECO:0007669"/>
    <property type="project" value="UniProtKB-SubCell"/>
</dbReference>
<protein>
    <submittedName>
        <fullName evidence="9">4-azaleucine resistance transporter AzlC</fullName>
    </submittedName>
</protein>
<dbReference type="GO" id="GO:1903785">
    <property type="term" value="P:L-valine transmembrane transport"/>
    <property type="evidence" value="ECO:0007669"/>
    <property type="project" value="TreeGrafter"/>
</dbReference>
<dbReference type="EMBL" id="SLWN01000003">
    <property type="protein sequence ID" value="TCO33129.1"/>
    <property type="molecule type" value="Genomic_DNA"/>
</dbReference>
<gene>
    <name evidence="9" type="ORF">EV652_103128</name>
</gene>
<evidence type="ECO:0000256" key="5">
    <source>
        <dbReference type="ARBA" id="ARBA00022692"/>
    </source>
</evidence>
<sequence>MMAIDRTAFAVGVRLGLGPAAAAFVLALSFGAGAEARGWGITLPILFSALAFSGSAQFTLLTALSGGSVGAAVASAALINARYLVMSVALNDSLQGSRLSRALQAQALVDASFVFAHRNDGRYDVSRLIGASLPQWVLWVLGTAVGALTAPSADLMHRLGLDVVFPAFFLALAVDEVRRSRRALAASLLGAGIAGVLLLVTDPGYALLGSTAAALIGLLPHRGSDPDPETAETGEETL</sequence>
<keyword evidence="6 8" id="KW-1133">Transmembrane helix</keyword>
<keyword evidence="4" id="KW-1003">Cell membrane</keyword>
<keyword evidence="7 8" id="KW-0472">Membrane</keyword>
<evidence type="ECO:0000256" key="1">
    <source>
        <dbReference type="ARBA" id="ARBA00004651"/>
    </source>
</evidence>
<feature type="transmembrane region" description="Helical" evidence="8">
    <location>
        <begin position="155"/>
        <end position="174"/>
    </location>
</feature>
<evidence type="ECO:0000256" key="7">
    <source>
        <dbReference type="ARBA" id="ARBA00023136"/>
    </source>
</evidence>
<feature type="transmembrane region" description="Helical" evidence="8">
    <location>
        <begin position="128"/>
        <end position="149"/>
    </location>
</feature>
<evidence type="ECO:0000256" key="6">
    <source>
        <dbReference type="ARBA" id="ARBA00022989"/>
    </source>
</evidence>
<evidence type="ECO:0000313" key="9">
    <source>
        <dbReference type="EMBL" id="TCO33129.1"/>
    </source>
</evidence>
<dbReference type="Proteomes" id="UP000294508">
    <property type="component" value="Unassembled WGS sequence"/>
</dbReference>
<organism evidence="9 10">
    <name type="scientific">Kribbella steppae</name>
    <dbReference type="NCBI Taxonomy" id="2512223"/>
    <lineage>
        <taxon>Bacteria</taxon>
        <taxon>Bacillati</taxon>
        <taxon>Actinomycetota</taxon>
        <taxon>Actinomycetes</taxon>
        <taxon>Propionibacteriales</taxon>
        <taxon>Kribbellaceae</taxon>
        <taxon>Kribbella</taxon>
    </lineage>
</organism>
<dbReference type="InterPro" id="IPR011606">
    <property type="entry name" value="Brnchd-chn_aa_trnsp_permease"/>
</dbReference>
<keyword evidence="10" id="KW-1185">Reference proteome</keyword>
<keyword evidence="3" id="KW-0813">Transport</keyword>
<evidence type="ECO:0000256" key="3">
    <source>
        <dbReference type="ARBA" id="ARBA00022448"/>
    </source>
</evidence>
<dbReference type="Pfam" id="PF03591">
    <property type="entry name" value="AzlC"/>
    <property type="match status" value="1"/>
</dbReference>
<evidence type="ECO:0000256" key="8">
    <source>
        <dbReference type="SAM" id="Phobius"/>
    </source>
</evidence>
<comment type="similarity">
    <text evidence="2">Belongs to the AzlC family.</text>
</comment>
<proteinExistence type="inferred from homology"/>
<dbReference type="AlphaFoldDB" id="A0A4R2HQ85"/>
<dbReference type="RefSeq" id="WP_199238097.1">
    <property type="nucleotide sequence ID" value="NZ_SLWN01000003.1"/>
</dbReference>
<evidence type="ECO:0000256" key="2">
    <source>
        <dbReference type="ARBA" id="ARBA00010735"/>
    </source>
</evidence>
<name>A0A4R2HQ85_9ACTN</name>
<reference evidence="9 10" key="1">
    <citation type="journal article" date="2015" name="Stand. Genomic Sci.">
        <title>Genomic Encyclopedia of Bacterial and Archaeal Type Strains, Phase III: the genomes of soil and plant-associated and newly described type strains.</title>
        <authorList>
            <person name="Whitman W.B."/>
            <person name="Woyke T."/>
            <person name="Klenk H.P."/>
            <person name="Zhou Y."/>
            <person name="Lilburn T.G."/>
            <person name="Beck B.J."/>
            <person name="De Vos P."/>
            <person name="Vandamme P."/>
            <person name="Eisen J.A."/>
            <person name="Garrity G."/>
            <person name="Hugenholtz P."/>
            <person name="Kyrpides N.C."/>
        </authorList>
    </citation>
    <scope>NUCLEOTIDE SEQUENCE [LARGE SCALE GENOMIC DNA]</scope>
    <source>
        <strain evidence="9 10">VKM Ac-2572</strain>
    </source>
</reference>
<dbReference type="PANTHER" id="PTHR34979:SF1">
    <property type="entry name" value="INNER MEMBRANE PROTEIN YGAZ"/>
    <property type="match status" value="1"/>
</dbReference>
<feature type="transmembrane region" description="Helical" evidence="8">
    <location>
        <begin position="58"/>
        <end position="79"/>
    </location>
</feature>
<dbReference type="PANTHER" id="PTHR34979">
    <property type="entry name" value="INNER MEMBRANE PROTEIN YGAZ"/>
    <property type="match status" value="1"/>
</dbReference>
<evidence type="ECO:0000256" key="4">
    <source>
        <dbReference type="ARBA" id="ARBA00022475"/>
    </source>
</evidence>
<comment type="caution">
    <text evidence="9">The sequence shown here is derived from an EMBL/GenBank/DDBJ whole genome shotgun (WGS) entry which is preliminary data.</text>
</comment>
<comment type="subcellular location">
    <subcellularLocation>
        <location evidence="1">Cell membrane</location>
        <topology evidence="1">Multi-pass membrane protein</topology>
    </subcellularLocation>
</comment>
<keyword evidence="5 8" id="KW-0812">Transmembrane</keyword>
<evidence type="ECO:0000313" key="10">
    <source>
        <dbReference type="Proteomes" id="UP000294508"/>
    </source>
</evidence>
<accession>A0A4R2HQ85</accession>